<proteinExistence type="inferred from homology"/>
<dbReference type="GO" id="GO:0003712">
    <property type="term" value="F:transcription coregulator activity"/>
    <property type="evidence" value="ECO:0007669"/>
    <property type="project" value="InterPro"/>
</dbReference>
<feature type="compositionally biased region" description="Basic and acidic residues" evidence="9">
    <location>
        <begin position="315"/>
        <end position="324"/>
    </location>
</feature>
<name>A0A6A6ADQ6_9PLEO</name>
<dbReference type="InterPro" id="IPR038566">
    <property type="entry name" value="Mediator_Med6_sf"/>
</dbReference>
<evidence type="ECO:0000256" key="1">
    <source>
        <dbReference type="ARBA" id="ARBA00004123"/>
    </source>
</evidence>
<feature type="compositionally biased region" description="Polar residues" evidence="9">
    <location>
        <begin position="336"/>
        <end position="347"/>
    </location>
</feature>
<evidence type="ECO:0000256" key="5">
    <source>
        <dbReference type="ARBA" id="ARBA00023163"/>
    </source>
</evidence>
<evidence type="ECO:0000313" key="10">
    <source>
        <dbReference type="EMBL" id="KAF2129017.1"/>
    </source>
</evidence>
<dbReference type="GO" id="GO:0006357">
    <property type="term" value="P:regulation of transcription by RNA polymerase II"/>
    <property type="evidence" value="ECO:0007669"/>
    <property type="project" value="InterPro"/>
</dbReference>
<evidence type="ECO:0000256" key="8">
    <source>
        <dbReference type="RuleBase" id="RU364143"/>
    </source>
</evidence>
<keyword evidence="6 8" id="KW-0539">Nucleus</keyword>
<comment type="subcellular location">
    <subcellularLocation>
        <location evidence="1 8">Nucleus</location>
    </subcellularLocation>
</comment>
<evidence type="ECO:0000256" key="7">
    <source>
        <dbReference type="ARBA" id="ARBA00031259"/>
    </source>
</evidence>
<feature type="region of interest" description="Disordered" evidence="9">
    <location>
        <begin position="167"/>
        <end position="203"/>
    </location>
</feature>
<evidence type="ECO:0000256" key="9">
    <source>
        <dbReference type="SAM" id="MobiDB-lite"/>
    </source>
</evidence>
<reference evidence="10" key="1">
    <citation type="journal article" date="2020" name="Stud. Mycol.">
        <title>101 Dothideomycetes genomes: a test case for predicting lifestyles and emergence of pathogens.</title>
        <authorList>
            <person name="Haridas S."/>
            <person name="Albert R."/>
            <person name="Binder M."/>
            <person name="Bloem J."/>
            <person name="Labutti K."/>
            <person name="Salamov A."/>
            <person name="Andreopoulos B."/>
            <person name="Baker S."/>
            <person name="Barry K."/>
            <person name="Bills G."/>
            <person name="Bluhm B."/>
            <person name="Cannon C."/>
            <person name="Castanera R."/>
            <person name="Culley D."/>
            <person name="Daum C."/>
            <person name="Ezra D."/>
            <person name="Gonzalez J."/>
            <person name="Henrissat B."/>
            <person name="Kuo A."/>
            <person name="Liang C."/>
            <person name="Lipzen A."/>
            <person name="Lutzoni F."/>
            <person name="Magnuson J."/>
            <person name="Mondo S."/>
            <person name="Nolan M."/>
            <person name="Ohm R."/>
            <person name="Pangilinan J."/>
            <person name="Park H.-J."/>
            <person name="Ramirez L."/>
            <person name="Alfaro M."/>
            <person name="Sun H."/>
            <person name="Tritt A."/>
            <person name="Yoshinaga Y."/>
            <person name="Zwiers L.-H."/>
            <person name="Turgeon B."/>
            <person name="Goodwin S."/>
            <person name="Spatafora J."/>
            <person name="Crous P."/>
            <person name="Grigoriev I."/>
        </authorList>
    </citation>
    <scope>NUCLEOTIDE SEQUENCE</scope>
    <source>
        <strain evidence="10">CBS 119687</strain>
    </source>
</reference>
<evidence type="ECO:0000256" key="4">
    <source>
        <dbReference type="ARBA" id="ARBA00023015"/>
    </source>
</evidence>
<feature type="compositionally biased region" description="Low complexity" evidence="9">
    <location>
        <begin position="176"/>
        <end position="188"/>
    </location>
</feature>
<feature type="compositionally biased region" description="Low complexity" evidence="9">
    <location>
        <begin position="295"/>
        <end position="305"/>
    </location>
</feature>
<keyword evidence="5 8" id="KW-0804">Transcription</keyword>
<dbReference type="InterPro" id="IPR007018">
    <property type="entry name" value="Mediator_Med6"/>
</dbReference>
<evidence type="ECO:0000256" key="2">
    <source>
        <dbReference type="ARBA" id="ARBA00007526"/>
    </source>
</evidence>
<comment type="similarity">
    <text evidence="2 8">Belongs to the Mediator complex subunit 6 family.</text>
</comment>
<sequence>MAPQIPPLDEQEFDLPYTLLGLPGGDLNVHNNQLWYFSSSQFFEPQSHNVALLNQYREAPNGQEILNDRHLFHEHLSRQAHGTQFVVAGEPQADAQPWLIQRHNKTHNAVTEQPETLVEGNWYTQGTKVLMAPSLGDVLKARLLTIATRVQQMADLANGLDHWSPATGHTYMPPSAAEAAKPAAQSRAGSPTLGPTDPDNTTSTAAAAAATTATDPAASTTLFSDDLFMQSLNMTLFYGDEYADENPITGEPGAFVFTNTGRAVDARNKALGQAALAAPAKSEVQVLTPSAAPSVAATPVASVAADGKAGGVGLPREKEKEKEGKMKRRKSKGLASPTTRPSTPKVL</sequence>
<comment type="function">
    <text evidence="8">Component of the Mediator complex, a coactivator involved in the regulated transcription of nearly all RNA polymerase II-dependent genes. Mediator functions as a bridge to convey information from gene-specific regulatory proteins to the basal RNA polymerase II transcription machinery. Mediator is recruited to promoters by direct interactions with regulatory proteins and serves as a scaffold for the assembly of a functional preinitiation complex with RNA polymerase II and the general transcription factors.</text>
</comment>
<protein>
    <recommendedName>
        <fullName evidence="3 8">Mediator of RNA polymerase II transcription subunit 6</fullName>
    </recommendedName>
    <alternativeName>
        <fullName evidence="7 8">Mediator complex subunit 6</fullName>
    </alternativeName>
</protein>
<keyword evidence="11" id="KW-1185">Reference proteome</keyword>
<evidence type="ECO:0000256" key="6">
    <source>
        <dbReference type="ARBA" id="ARBA00023242"/>
    </source>
</evidence>
<gene>
    <name evidence="8" type="primary">MED6</name>
    <name evidence="10" type="ORF">P153DRAFT_367301</name>
</gene>
<dbReference type="EMBL" id="ML977507">
    <property type="protein sequence ID" value="KAF2129017.1"/>
    <property type="molecule type" value="Genomic_DNA"/>
</dbReference>
<feature type="region of interest" description="Disordered" evidence="9">
    <location>
        <begin position="295"/>
        <end position="347"/>
    </location>
</feature>
<evidence type="ECO:0000256" key="3">
    <source>
        <dbReference type="ARBA" id="ARBA00020634"/>
    </source>
</evidence>
<organism evidence="10 11">
    <name type="scientific">Dothidotthia symphoricarpi CBS 119687</name>
    <dbReference type="NCBI Taxonomy" id="1392245"/>
    <lineage>
        <taxon>Eukaryota</taxon>
        <taxon>Fungi</taxon>
        <taxon>Dikarya</taxon>
        <taxon>Ascomycota</taxon>
        <taxon>Pezizomycotina</taxon>
        <taxon>Dothideomycetes</taxon>
        <taxon>Pleosporomycetidae</taxon>
        <taxon>Pleosporales</taxon>
        <taxon>Dothidotthiaceae</taxon>
        <taxon>Dothidotthia</taxon>
    </lineage>
</organism>
<dbReference type="GO" id="GO:0016592">
    <property type="term" value="C:mediator complex"/>
    <property type="evidence" value="ECO:0007669"/>
    <property type="project" value="InterPro"/>
</dbReference>
<dbReference type="OrthoDB" id="344220at2759"/>
<dbReference type="Gene3D" id="3.10.450.580">
    <property type="entry name" value="Mediator complex, subunit Med6"/>
    <property type="match status" value="1"/>
</dbReference>
<dbReference type="Pfam" id="PF04934">
    <property type="entry name" value="Med6"/>
    <property type="match status" value="1"/>
</dbReference>
<accession>A0A6A6ADQ6</accession>
<evidence type="ECO:0000313" key="11">
    <source>
        <dbReference type="Proteomes" id="UP000799771"/>
    </source>
</evidence>
<dbReference type="PANTHER" id="PTHR13104">
    <property type="entry name" value="MED-6-RELATED"/>
    <property type="match status" value="1"/>
</dbReference>
<comment type="subunit">
    <text evidence="8">Component of the Mediator complex.</text>
</comment>
<dbReference type="Proteomes" id="UP000799771">
    <property type="component" value="Unassembled WGS sequence"/>
</dbReference>
<keyword evidence="8" id="KW-0010">Activator</keyword>
<keyword evidence="4 8" id="KW-0805">Transcription regulation</keyword>
<dbReference type="AlphaFoldDB" id="A0A6A6ADQ6"/>